<name>A0A5C5YSP9_9BACT</name>
<organism evidence="1 2">
    <name type="scientific">Posidoniimonas polymericola</name>
    <dbReference type="NCBI Taxonomy" id="2528002"/>
    <lineage>
        <taxon>Bacteria</taxon>
        <taxon>Pseudomonadati</taxon>
        <taxon>Planctomycetota</taxon>
        <taxon>Planctomycetia</taxon>
        <taxon>Pirellulales</taxon>
        <taxon>Lacipirellulaceae</taxon>
        <taxon>Posidoniimonas</taxon>
    </lineage>
</organism>
<comment type="caution">
    <text evidence="1">The sequence shown here is derived from an EMBL/GenBank/DDBJ whole genome shotgun (WGS) entry which is preliminary data.</text>
</comment>
<dbReference type="GO" id="GO:0016491">
    <property type="term" value="F:oxidoreductase activity"/>
    <property type="evidence" value="ECO:0007669"/>
    <property type="project" value="TreeGrafter"/>
</dbReference>
<protein>
    <submittedName>
        <fullName evidence="1">HEAT repeat protein</fullName>
    </submittedName>
</protein>
<proteinExistence type="predicted"/>
<dbReference type="PANTHER" id="PTHR12697:SF5">
    <property type="entry name" value="DEOXYHYPUSINE HYDROXYLASE"/>
    <property type="match status" value="1"/>
</dbReference>
<dbReference type="OrthoDB" id="277499at2"/>
<dbReference type="EMBL" id="SJPO01000003">
    <property type="protein sequence ID" value="TWT77667.1"/>
    <property type="molecule type" value="Genomic_DNA"/>
</dbReference>
<dbReference type="Gene3D" id="1.25.10.10">
    <property type="entry name" value="Leucine-rich Repeat Variant"/>
    <property type="match status" value="1"/>
</dbReference>
<dbReference type="InterPro" id="IPR011989">
    <property type="entry name" value="ARM-like"/>
</dbReference>
<dbReference type="SUPFAM" id="SSF48371">
    <property type="entry name" value="ARM repeat"/>
    <property type="match status" value="1"/>
</dbReference>
<accession>A0A5C5YSP9</accession>
<dbReference type="InterPro" id="IPR016024">
    <property type="entry name" value="ARM-type_fold"/>
</dbReference>
<dbReference type="RefSeq" id="WP_146585385.1">
    <property type="nucleotide sequence ID" value="NZ_SJPO01000003.1"/>
</dbReference>
<evidence type="ECO:0000313" key="2">
    <source>
        <dbReference type="Proteomes" id="UP000318478"/>
    </source>
</evidence>
<sequence length="230" mass="24570">MTFTRNTLLLLTLATTAGCQSGPLGGLVWNPFSRAERTSYETPAMRTERALAAGDAADGTDSARQQELTVELARKVQTEPDPLVRDAIMKSVAKFKTPLAGQVLTAGLQDADPMVRRRCCELLGRRGDPASTAALAETLRNDTDQDVRIEAVRALGNVRSPETNAALVAALESRDPAMQYAGVQSLAKATGRDFNGDVRACLAYAKGESPAAAQEDQTSVASRVGRYLPF</sequence>
<keyword evidence="2" id="KW-1185">Reference proteome</keyword>
<gene>
    <name evidence="1" type="ORF">Pla123a_14630</name>
</gene>
<dbReference type="PROSITE" id="PS51257">
    <property type="entry name" value="PROKAR_LIPOPROTEIN"/>
    <property type="match status" value="1"/>
</dbReference>
<dbReference type="Proteomes" id="UP000318478">
    <property type="component" value="Unassembled WGS sequence"/>
</dbReference>
<dbReference type="InterPro" id="IPR004155">
    <property type="entry name" value="PBS_lyase_HEAT"/>
</dbReference>
<reference evidence="1 2" key="1">
    <citation type="submission" date="2019-02" db="EMBL/GenBank/DDBJ databases">
        <title>Deep-cultivation of Planctomycetes and their phenomic and genomic characterization uncovers novel biology.</title>
        <authorList>
            <person name="Wiegand S."/>
            <person name="Jogler M."/>
            <person name="Boedeker C."/>
            <person name="Pinto D."/>
            <person name="Vollmers J."/>
            <person name="Rivas-Marin E."/>
            <person name="Kohn T."/>
            <person name="Peeters S.H."/>
            <person name="Heuer A."/>
            <person name="Rast P."/>
            <person name="Oberbeckmann S."/>
            <person name="Bunk B."/>
            <person name="Jeske O."/>
            <person name="Meyerdierks A."/>
            <person name="Storesund J.E."/>
            <person name="Kallscheuer N."/>
            <person name="Luecker S."/>
            <person name="Lage O.M."/>
            <person name="Pohl T."/>
            <person name="Merkel B.J."/>
            <person name="Hornburger P."/>
            <person name="Mueller R.-W."/>
            <person name="Bruemmer F."/>
            <person name="Labrenz M."/>
            <person name="Spormann A.M."/>
            <person name="Op Den Camp H."/>
            <person name="Overmann J."/>
            <person name="Amann R."/>
            <person name="Jetten M.S.M."/>
            <person name="Mascher T."/>
            <person name="Medema M.H."/>
            <person name="Devos D.P."/>
            <person name="Kaster A.-K."/>
            <person name="Ovreas L."/>
            <person name="Rohde M."/>
            <person name="Galperin M.Y."/>
            <person name="Jogler C."/>
        </authorList>
    </citation>
    <scope>NUCLEOTIDE SEQUENCE [LARGE SCALE GENOMIC DNA]</scope>
    <source>
        <strain evidence="1 2">Pla123a</strain>
    </source>
</reference>
<dbReference type="Pfam" id="PF13646">
    <property type="entry name" value="HEAT_2"/>
    <property type="match status" value="1"/>
</dbReference>
<dbReference type="AlphaFoldDB" id="A0A5C5YSP9"/>
<dbReference type="SMART" id="SM00567">
    <property type="entry name" value="EZ_HEAT"/>
    <property type="match status" value="3"/>
</dbReference>
<evidence type="ECO:0000313" key="1">
    <source>
        <dbReference type="EMBL" id="TWT77667.1"/>
    </source>
</evidence>
<dbReference type="PANTHER" id="PTHR12697">
    <property type="entry name" value="PBS LYASE HEAT-LIKE PROTEIN"/>
    <property type="match status" value="1"/>
</dbReference>